<dbReference type="FunFam" id="3.30.460.30:FF:000001">
    <property type="entry name" value="Glutamyl-tRNA reductase"/>
    <property type="match status" value="1"/>
</dbReference>
<evidence type="ECO:0000256" key="11">
    <source>
        <dbReference type="PIRSR" id="PIRSR000445-2"/>
    </source>
</evidence>
<dbReference type="PIRSF" id="PIRSF000445">
    <property type="entry name" value="4pyrrol_synth_GluRdtase"/>
    <property type="match status" value="1"/>
</dbReference>
<dbReference type="InterPro" id="IPR015895">
    <property type="entry name" value="4pyrrol_synth_GluRdtase_N"/>
</dbReference>
<comment type="pathway">
    <text evidence="1 9 13">Porphyrin-containing compound metabolism; protoporphyrin-IX biosynthesis; 5-aminolevulinate from L-glutamyl-tRNA(Glu): step 1/2.</text>
</comment>
<feature type="domain" description="Quinate/shikimate 5-dehydrogenase/glutamyl-tRNA reductase" evidence="15">
    <location>
        <begin position="169"/>
        <end position="302"/>
    </location>
</feature>
<keyword evidence="5 9" id="KW-0560">Oxidoreductase</keyword>
<feature type="binding site" evidence="9">
    <location>
        <begin position="185"/>
        <end position="190"/>
    </location>
    <ligand>
        <name>NADP(+)</name>
        <dbReference type="ChEBI" id="CHEBI:58349"/>
    </ligand>
</feature>
<dbReference type="InterPro" id="IPR006151">
    <property type="entry name" value="Shikm_DH/Glu-tRNA_Rdtase"/>
</dbReference>
<dbReference type="PANTHER" id="PTHR43013:SF1">
    <property type="entry name" value="GLUTAMYL-TRNA REDUCTASE"/>
    <property type="match status" value="1"/>
</dbReference>
<feature type="domain" description="Glutamyl-tRNA reductase N-terminal" evidence="16">
    <location>
        <begin position="6"/>
        <end position="152"/>
    </location>
</feature>
<dbReference type="Pfam" id="PF05201">
    <property type="entry name" value="GlutR_N"/>
    <property type="match status" value="1"/>
</dbReference>
<evidence type="ECO:0000256" key="5">
    <source>
        <dbReference type="ARBA" id="ARBA00023002"/>
    </source>
</evidence>
<dbReference type="UniPathway" id="UPA00251">
    <property type="reaction ID" value="UER00316"/>
</dbReference>
<evidence type="ECO:0000313" key="17">
    <source>
        <dbReference type="EMBL" id="RDI48604.1"/>
    </source>
</evidence>
<keyword evidence="6 9" id="KW-0627">Porphyrin biosynthesis</keyword>
<evidence type="ECO:0000256" key="13">
    <source>
        <dbReference type="RuleBase" id="RU000584"/>
    </source>
</evidence>
<keyword evidence="18" id="KW-1185">Reference proteome</keyword>
<feature type="binding site" evidence="9 11">
    <location>
        <position position="105"/>
    </location>
    <ligand>
        <name>substrate</name>
    </ligand>
</feature>
<comment type="domain">
    <text evidence="9">Possesses an unusual extended V-shaped dimeric structure with each monomer consisting of three distinct domains arranged along a curved 'spinal' alpha-helix. The N-terminal catalytic domain specifically recognizes the glutamate moiety of the substrate. The second domain is the NADPH-binding domain, and the third C-terminal domain is responsible for dimerization.</text>
</comment>
<evidence type="ECO:0000256" key="8">
    <source>
        <dbReference type="ARBA" id="ARBA00068659"/>
    </source>
</evidence>
<dbReference type="SUPFAM" id="SSF69742">
    <property type="entry name" value="Glutamyl tRNA-reductase catalytic, N-terminal domain"/>
    <property type="match status" value="1"/>
</dbReference>
<dbReference type="PANTHER" id="PTHR43013">
    <property type="entry name" value="GLUTAMYL-TRNA REDUCTASE"/>
    <property type="match status" value="1"/>
</dbReference>
<evidence type="ECO:0000256" key="10">
    <source>
        <dbReference type="PIRSR" id="PIRSR000445-1"/>
    </source>
</evidence>
<dbReference type="RefSeq" id="WP_114833412.1">
    <property type="nucleotide sequence ID" value="NZ_LR699114.1"/>
</dbReference>
<dbReference type="Gene3D" id="3.30.460.30">
    <property type="entry name" value="Glutamyl-tRNA reductase, N-terminal domain"/>
    <property type="match status" value="1"/>
</dbReference>
<name>A0A370H0V4_9COXI</name>
<dbReference type="InterPro" id="IPR036343">
    <property type="entry name" value="GluRdtase_N_sf"/>
</dbReference>
<accession>A0A370H0V4</accession>
<dbReference type="Proteomes" id="UP000254720">
    <property type="component" value="Unassembled WGS sequence"/>
</dbReference>
<dbReference type="NCBIfam" id="TIGR01035">
    <property type="entry name" value="hemA"/>
    <property type="match status" value="1"/>
</dbReference>
<feature type="binding site" evidence="9 11">
    <location>
        <position position="116"/>
    </location>
    <ligand>
        <name>substrate</name>
    </ligand>
</feature>
<dbReference type="InterPro" id="IPR000343">
    <property type="entry name" value="4pyrrol_synth_GluRdtase"/>
</dbReference>
<proteinExistence type="inferred from homology"/>
<evidence type="ECO:0000256" key="2">
    <source>
        <dbReference type="ARBA" id="ARBA00005916"/>
    </source>
</evidence>
<dbReference type="GO" id="GO:0019353">
    <property type="term" value="P:protoporphyrinogen IX biosynthetic process from glutamate"/>
    <property type="evidence" value="ECO:0007669"/>
    <property type="project" value="TreeGrafter"/>
</dbReference>
<evidence type="ECO:0000259" key="15">
    <source>
        <dbReference type="Pfam" id="PF01488"/>
    </source>
</evidence>
<dbReference type="InterPro" id="IPR036291">
    <property type="entry name" value="NAD(P)-bd_dom_sf"/>
</dbReference>
<comment type="catalytic activity">
    <reaction evidence="7 9 13">
        <text>(S)-4-amino-5-oxopentanoate + tRNA(Glu) + NADP(+) = L-glutamyl-tRNA(Glu) + NADPH + H(+)</text>
        <dbReference type="Rhea" id="RHEA:12344"/>
        <dbReference type="Rhea" id="RHEA-COMP:9663"/>
        <dbReference type="Rhea" id="RHEA-COMP:9680"/>
        <dbReference type="ChEBI" id="CHEBI:15378"/>
        <dbReference type="ChEBI" id="CHEBI:57501"/>
        <dbReference type="ChEBI" id="CHEBI:57783"/>
        <dbReference type="ChEBI" id="CHEBI:58349"/>
        <dbReference type="ChEBI" id="CHEBI:78442"/>
        <dbReference type="ChEBI" id="CHEBI:78520"/>
        <dbReference type="EC" id="1.2.1.70"/>
    </reaction>
</comment>
<dbReference type="SUPFAM" id="SSF69075">
    <property type="entry name" value="Glutamyl tRNA-reductase dimerization domain"/>
    <property type="match status" value="1"/>
</dbReference>
<comment type="caution">
    <text evidence="17">The sequence shown here is derived from an EMBL/GenBank/DDBJ whole genome shotgun (WGS) entry which is preliminary data.</text>
</comment>
<evidence type="ECO:0000256" key="12">
    <source>
        <dbReference type="PIRSR" id="PIRSR000445-4"/>
    </source>
</evidence>
<evidence type="ECO:0000256" key="3">
    <source>
        <dbReference type="ARBA" id="ARBA00012970"/>
    </source>
</evidence>
<feature type="site" description="Important for activity" evidence="9 12">
    <location>
        <position position="95"/>
    </location>
</feature>
<feature type="binding site" evidence="9 11">
    <location>
        <begin position="110"/>
        <end position="112"/>
    </location>
    <ligand>
        <name>substrate</name>
    </ligand>
</feature>
<evidence type="ECO:0000313" key="18">
    <source>
        <dbReference type="Proteomes" id="UP000254720"/>
    </source>
</evidence>
<dbReference type="FunFam" id="3.40.50.720:FF:000031">
    <property type="entry name" value="Glutamyl-tRNA reductase"/>
    <property type="match status" value="1"/>
</dbReference>
<feature type="active site" description="Nucleophile" evidence="9 10">
    <location>
        <position position="50"/>
    </location>
</feature>
<dbReference type="SUPFAM" id="SSF51735">
    <property type="entry name" value="NAD(P)-binding Rossmann-fold domains"/>
    <property type="match status" value="1"/>
</dbReference>
<dbReference type="CDD" id="cd05213">
    <property type="entry name" value="NAD_bind_Glutamyl_tRNA_reduct"/>
    <property type="match status" value="1"/>
</dbReference>
<dbReference type="PROSITE" id="PS00747">
    <property type="entry name" value="GLUTR"/>
    <property type="match status" value="1"/>
</dbReference>
<evidence type="ECO:0000256" key="4">
    <source>
        <dbReference type="ARBA" id="ARBA00022857"/>
    </source>
</evidence>
<reference evidence="17 18" key="1">
    <citation type="submission" date="2018-07" db="EMBL/GenBank/DDBJ databases">
        <title>Genomic Encyclopedia of Type Strains, Phase IV (KMG-IV): sequencing the most valuable type-strain genomes for metagenomic binning, comparative biology and taxonomic classification.</title>
        <authorList>
            <person name="Goeker M."/>
        </authorList>
    </citation>
    <scope>NUCLEOTIDE SEQUENCE [LARGE SCALE GENOMIC DNA]</scope>
    <source>
        <strain evidence="17 18">DSM 16500</strain>
    </source>
</reference>
<dbReference type="EMBL" id="QQAX01000002">
    <property type="protein sequence ID" value="RDI48604.1"/>
    <property type="molecule type" value="Genomic_DNA"/>
</dbReference>
<feature type="domain" description="Tetrapyrrole biosynthesis glutamyl-tRNA reductase dimerisation" evidence="14">
    <location>
        <begin position="316"/>
        <end position="413"/>
    </location>
</feature>
<dbReference type="HAMAP" id="MF_00087">
    <property type="entry name" value="Glu_tRNA_reductase"/>
    <property type="match status" value="1"/>
</dbReference>
<gene>
    <name evidence="9" type="primary">hemA</name>
    <name evidence="17" type="ORF">C8D86_10232</name>
</gene>
<evidence type="ECO:0000256" key="6">
    <source>
        <dbReference type="ARBA" id="ARBA00023244"/>
    </source>
</evidence>
<dbReference type="InterPro" id="IPR018214">
    <property type="entry name" value="GluRdtase_CS"/>
</dbReference>
<evidence type="ECO:0000259" key="14">
    <source>
        <dbReference type="Pfam" id="PF00745"/>
    </source>
</evidence>
<feature type="binding site" evidence="9 11">
    <location>
        <begin position="49"/>
        <end position="52"/>
    </location>
    <ligand>
        <name>substrate</name>
    </ligand>
</feature>
<evidence type="ECO:0000259" key="16">
    <source>
        <dbReference type="Pfam" id="PF05201"/>
    </source>
</evidence>
<dbReference type="AlphaFoldDB" id="A0A370H0V4"/>
<comment type="function">
    <text evidence="9">Catalyzes the NADPH-dependent reduction of glutamyl-tRNA(Glu) to glutamate 1-semialdehyde (GSA).</text>
</comment>
<evidence type="ECO:0000256" key="7">
    <source>
        <dbReference type="ARBA" id="ARBA00047464"/>
    </source>
</evidence>
<dbReference type="OrthoDB" id="110209at2"/>
<keyword evidence="4 9" id="KW-0521">NADP</keyword>
<organism evidence="17 18">
    <name type="scientific">Aquicella lusitana</name>
    <dbReference type="NCBI Taxonomy" id="254246"/>
    <lineage>
        <taxon>Bacteria</taxon>
        <taxon>Pseudomonadati</taxon>
        <taxon>Pseudomonadota</taxon>
        <taxon>Gammaproteobacteria</taxon>
        <taxon>Legionellales</taxon>
        <taxon>Coxiellaceae</taxon>
        <taxon>Aquicella</taxon>
    </lineage>
</organism>
<dbReference type="InterPro" id="IPR015896">
    <property type="entry name" value="4pyrrol_synth_GluRdtase_dimer"/>
</dbReference>
<evidence type="ECO:0000256" key="1">
    <source>
        <dbReference type="ARBA" id="ARBA00005059"/>
    </source>
</evidence>
<dbReference type="EC" id="1.2.1.70" evidence="3 9"/>
<comment type="miscellaneous">
    <text evidence="9">During catalysis, the active site Cys acts as a nucleophile attacking the alpha-carbonyl group of tRNA-bound glutamate with the formation of a thioester intermediate between enzyme and glutamate, and the concomitant release of tRNA(Glu). The thioester intermediate is finally reduced by direct hydride transfer from NADPH, to form the product GSA.</text>
</comment>
<evidence type="ECO:0000256" key="9">
    <source>
        <dbReference type="HAMAP-Rule" id="MF_00087"/>
    </source>
</evidence>
<dbReference type="Pfam" id="PF01488">
    <property type="entry name" value="Shikimate_DH"/>
    <property type="match status" value="1"/>
</dbReference>
<dbReference type="InterPro" id="IPR036453">
    <property type="entry name" value="GluRdtase_dimer_dom_sf"/>
</dbReference>
<protein>
    <recommendedName>
        <fullName evidence="8 9">Glutamyl-tRNA reductase</fullName>
        <shortName evidence="9">GluTR</shortName>
        <ecNumber evidence="3 9">1.2.1.70</ecNumber>
    </recommendedName>
</protein>
<dbReference type="Gene3D" id="3.40.50.720">
    <property type="entry name" value="NAD(P)-binding Rossmann-like Domain"/>
    <property type="match status" value="1"/>
</dbReference>
<dbReference type="GO" id="GO:0050661">
    <property type="term" value="F:NADP binding"/>
    <property type="evidence" value="ECO:0007669"/>
    <property type="project" value="InterPro"/>
</dbReference>
<dbReference type="Pfam" id="PF00745">
    <property type="entry name" value="GlutR_dimer"/>
    <property type="match status" value="1"/>
</dbReference>
<comment type="subunit">
    <text evidence="9">Homodimer.</text>
</comment>
<comment type="similarity">
    <text evidence="2 9 13">Belongs to the glutamyl-tRNA reductase family.</text>
</comment>
<sequence length="422" mass="46668">MSIFAIGINHKTAPITLREKVYFAQDLLSLYLQDLLNRGYAQEAVLLSTCNRSELYCCADDIHAVHDWFCAQTSLSREALAPAIYTYRDEEAIAHIMQVACGLDSMVLGEPQILGQMKEAFSESCAASAVSTAFHALFQQVFAVAKEIRTTTAIGACPVSVASAAVYFARQRLVEFAQANVVLIGAGDTTELLIRYLQPLLSKPVTLVNRSTEKAASLAETVGGHVYGLEELSTALAQADIVFSATGSAQPIVKKEMMAEATRMRQEKPTILIDIAVPRDIEPAVADLENVELYCIDDLKAIIEKNRQGREHAAEKAREMIRKKSIEFLTELRSLDKVAHTIRAYRGQIEDICHAELTKARQQLRLGSDPAEVLDAFARAFIKKLLHTPSVQLRQAGAEGRYDLLRFAKQLFAIPDPETERL</sequence>
<dbReference type="GO" id="GO:0008883">
    <property type="term" value="F:glutamyl-tRNA reductase activity"/>
    <property type="evidence" value="ECO:0007669"/>
    <property type="project" value="UniProtKB-UniRule"/>
</dbReference>